<comment type="caution">
    <text evidence="1">The sequence shown here is derived from an EMBL/GenBank/DDBJ whole genome shotgun (WGS) entry which is preliminary data.</text>
</comment>
<dbReference type="InterPro" id="IPR011048">
    <property type="entry name" value="Haem_d1_sf"/>
</dbReference>
<proteinExistence type="predicted"/>
<evidence type="ECO:0000313" key="1">
    <source>
        <dbReference type="EMBL" id="MDT0690247.1"/>
    </source>
</evidence>
<gene>
    <name evidence="1" type="ORF">RM549_10660</name>
</gene>
<organism evidence="1 2">
    <name type="scientific">Autumnicola patrickiae</name>
    <dbReference type="NCBI Taxonomy" id="3075591"/>
    <lineage>
        <taxon>Bacteria</taxon>
        <taxon>Pseudomonadati</taxon>
        <taxon>Bacteroidota</taxon>
        <taxon>Flavobacteriia</taxon>
        <taxon>Flavobacteriales</taxon>
        <taxon>Flavobacteriaceae</taxon>
        <taxon>Autumnicola</taxon>
    </lineage>
</organism>
<dbReference type="SUPFAM" id="SSF51004">
    <property type="entry name" value="C-terminal (heme d1) domain of cytochrome cd1-nitrite reductase"/>
    <property type="match status" value="1"/>
</dbReference>
<sequence length="350" mass="38273">MKFGKLLLFGISSVLLLNSCSNDDDHIAVTEPLGAYVNGFFVLNKGGEDSTSTGTVTYISNNLQEVDQKVFATVNVEDSIGKNAQSLFFDDNNAYIISTDTNMITVMDRYTFRKVGRIDTGLSAPMYGVVENGKAYVTNLADPETNEDDYIAVINTQRLQIEKKIYVDDYAEYITADDGLLYIKNVVSGSGSKISIFDPSVDSIVNRFTAKRGYNSFEIFRNTIYVMSAGGLQKIDKATGAVRSETVFSAIHAGASKIDIEDETIYFTAGNSVYTLPLVTTEGPGEPILSYDSDSGERAMYAFEVENDLIFIADGGDLISDGFIEVYTTGGEFLQQIQVGVGPNGFYFND</sequence>
<accession>A0ABU3E2N6</accession>
<dbReference type="Gene3D" id="2.130.10.10">
    <property type="entry name" value="YVTN repeat-like/Quinoprotein amine dehydrogenase"/>
    <property type="match status" value="1"/>
</dbReference>
<dbReference type="EMBL" id="JAVRHM010000011">
    <property type="protein sequence ID" value="MDT0690247.1"/>
    <property type="molecule type" value="Genomic_DNA"/>
</dbReference>
<protein>
    <submittedName>
        <fullName evidence="1">Quinoprotein amine dehydrogenase</fullName>
    </submittedName>
</protein>
<dbReference type="InterPro" id="IPR031815">
    <property type="entry name" value="DUF5074"/>
</dbReference>
<keyword evidence="2" id="KW-1185">Reference proteome</keyword>
<dbReference type="Pfam" id="PF16819">
    <property type="entry name" value="DUF5074"/>
    <property type="match status" value="1"/>
</dbReference>
<dbReference type="InterPro" id="IPR015943">
    <property type="entry name" value="WD40/YVTN_repeat-like_dom_sf"/>
</dbReference>
<dbReference type="RefSeq" id="WP_311684569.1">
    <property type="nucleotide sequence ID" value="NZ_JAVRHM010000011.1"/>
</dbReference>
<evidence type="ECO:0000313" key="2">
    <source>
        <dbReference type="Proteomes" id="UP001261624"/>
    </source>
</evidence>
<dbReference type="Proteomes" id="UP001261624">
    <property type="component" value="Unassembled WGS sequence"/>
</dbReference>
<reference evidence="1 2" key="1">
    <citation type="submission" date="2023-09" db="EMBL/GenBank/DDBJ databases">
        <authorList>
            <person name="Rey-Velasco X."/>
        </authorList>
    </citation>
    <scope>NUCLEOTIDE SEQUENCE [LARGE SCALE GENOMIC DNA]</scope>
    <source>
        <strain evidence="1 2">F188</strain>
    </source>
</reference>
<name>A0ABU3E2N6_9FLAO</name>